<gene>
    <name evidence="3" type="ORF">K504DRAFT_468485</name>
</gene>
<proteinExistence type="predicted"/>
<keyword evidence="2" id="KW-0732">Signal</keyword>
<feature type="compositionally biased region" description="Polar residues" evidence="1">
    <location>
        <begin position="68"/>
        <end position="77"/>
    </location>
</feature>
<accession>A0A6G1K5R2</accession>
<reference evidence="3" key="1">
    <citation type="journal article" date="2020" name="Stud. Mycol.">
        <title>101 Dothideomycetes genomes: a test case for predicting lifestyles and emergence of pathogens.</title>
        <authorList>
            <person name="Haridas S."/>
            <person name="Albert R."/>
            <person name="Binder M."/>
            <person name="Bloem J."/>
            <person name="Labutti K."/>
            <person name="Salamov A."/>
            <person name="Andreopoulos B."/>
            <person name="Baker S."/>
            <person name="Barry K."/>
            <person name="Bills G."/>
            <person name="Bluhm B."/>
            <person name="Cannon C."/>
            <person name="Castanera R."/>
            <person name="Culley D."/>
            <person name="Daum C."/>
            <person name="Ezra D."/>
            <person name="Gonzalez J."/>
            <person name="Henrissat B."/>
            <person name="Kuo A."/>
            <person name="Liang C."/>
            <person name="Lipzen A."/>
            <person name="Lutzoni F."/>
            <person name="Magnuson J."/>
            <person name="Mondo S."/>
            <person name="Nolan M."/>
            <person name="Ohm R."/>
            <person name="Pangilinan J."/>
            <person name="Park H.-J."/>
            <person name="Ramirez L."/>
            <person name="Alfaro M."/>
            <person name="Sun H."/>
            <person name="Tritt A."/>
            <person name="Yoshinaga Y."/>
            <person name="Zwiers L.-H."/>
            <person name="Turgeon B."/>
            <person name="Goodwin S."/>
            <person name="Spatafora J."/>
            <person name="Crous P."/>
            <person name="Grigoriev I."/>
        </authorList>
    </citation>
    <scope>NUCLEOTIDE SEQUENCE</scope>
    <source>
        <strain evidence="3">CBS 279.74</strain>
    </source>
</reference>
<feature type="region of interest" description="Disordered" evidence="1">
    <location>
        <begin position="53"/>
        <end position="77"/>
    </location>
</feature>
<protein>
    <submittedName>
        <fullName evidence="3">Uncharacterized protein</fullName>
    </submittedName>
</protein>
<keyword evidence="4" id="KW-1185">Reference proteome</keyword>
<sequence>MHLLVHISAFFLLTSLSLSLALAAHQLQPLDMNAINARQAAPTAFTTARSANTEFAPPQTVTPPDPSATGTQTTSHEANTEIVPATTTGTPPPVYSGSTRGANTQAIAPVTLSSALAVPTDVVKLDVIVVVGMVLGIAGMV</sequence>
<dbReference type="AlphaFoldDB" id="A0A6G1K5R2"/>
<evidence type="ECO:0000256" key="1">
    <source>
        <dbReference type="SAM" id="MobiDB-lite"/>
    </source>
</evidence>
<dbReference type="Proteomes" id="UP000799428">
    <property type="component" value="Unassembled WGS sequence"/>
</dbReference>
<organism evidence="3 4">
    <name type="scientific">Pleomassaria siparia CBS 279.74</name>
    <dbReference type="NCBI Taxonomy" id="1314801"/>
    <lineage>
        <taxon>Eukaryota</taxon>
        <taxon>Fungi</taxon>
        <taxon>Dikarya</taxon>
        <taxon>Ascomycota</taxon>
        <taxon>Pezizomycotina</taxon>
        <taxon>Dothideomycetes</taxon>
        <taxon>Pleosporomycetidae</taxon>
        <taxon>Pleosporales</taxon>
        <taxon>Pleomassariaceae</taxon>
        <taxon>Pleomassaria</taxon>
    </lineage>
</organism>
<evidence type="ECO:0000256" key="2">
    <source>
        <dbReference type="SAM" id="SignalP"/>
    </source>
</evidence>
<evidence type="ECO:0000313" key="4">
    <source>
        <dbReference type="Proteomes" id="UP000799428"/>
    </source>
</evidence>
<feature type="chain" id="PRO_5026117667" evidence="2">
    <location>
        <begin position="24"/>
        <end position="141"/>
    </location>
</feature>
<name>A0A6G1K5R2_9PLEO</name>
<feature type="signal peptide" evidence="2">
    <location>
        <begin position="1"/>
        <end position="23"/>
    </location>
</feature>
<evidence type="ECO:0000313" key="3">
    <source>
        <dbReference type="EMBL" id="KAF2708100.1"/>
    </source>
</evidence>
<dbReference type="OrthoDB" id="3797734at2759"/>
<dbReference type="EMBL" id="MU005772">
    <property type="protein sequence ID" value="KAF2708100.1"/>
    <property type="molecule type" value="Genomic_DNA"/>
</dbReference>